<accession>A0ABR2JZ92</accession>
<organism evidence="2 3">
    <name type="scientific">Tritrichomonas musculus</name>
    <dbReference type="NCBI Taxonomy" id="1915356"/>
    <lineage>
        <taxon>Eukaryota</taxon>
        <taxon>Metamonada</taxon>
        <taxon>Parabasalia</taxon>
        <taxon>Tritrichomonadida</taxon>
        <taxon>Tritrichomonadidae</taxon>
        <taxon>Tritrichomonas</taxon>
    </lineage>
</organism>
<evidence type="ECO:0000313" key="2">
    <source>
        <dbReference type="EMBL" id="KAK8884167.1"/>
    </source>
</evidence>
<reference evidence="2 3" key="1">
    <citation type="submission" date="2024-04" db="EMBL/GenBank/DDBJ databases">
        <title>Tritrichomonas musculus Genome.</title>
        <authorList>
            <person name="Alves-Ferreira E."/>
            <person name="Grigg M."/>
            <person name="Lorenzi H."/>
            <person name="Galac M."/>
        </authorList>
    </citation>
    <scope>NUCLEOTIDE SEQUENCE [LARGE SCALE GENOMIC DNA]</scope>
    <source>
        <strain evidence="2 3">EAF2021</strain>
    </source>
</reference>
<name>A0ABR2JZ92_9EUKA</name>
<evidence type="ECO:0000313" key="3">
    <source>
        <dbReference type="Proteomes" id="UP001470230"/>
    </source>
</evidence>
<sequence length="191" mass="22235">MDLLIDLQEKLEADEAFNSNPLSNDINLEALSAKSPDYYDDILNLTKYCVKNENYEKYIDILFDLMHSLHSQIKSTVSENQKSGDNKAKKDDAQNYEDLNKKINELNLTVSNLQKENANLVEKISELQKKERNSPEIDDNPSDDINARIQSFNKATEQMIFNLEKRENHLDAYLSHMKEEFDYYLSKKSSK</sequence>
<keyword evidence="1" id="KW-0175">Coiled coil</keyword>
<feature type="coiled-coil region" evidence="1">
    <location>
        <begin position="86"/>
        <end position="133"/>
    </location>
</feature>
<protein>
    <submittedName>
        <fullName evidence="2">Uncharacterized protein</fullName>
    </submittedName>
</protein>
<comment type="caution">
    <text evidence="2">The sequence shown here is derived from an EMBL/GenBank/DDBJ whole genome shotgun (WGS) entry which is preliminary data.</text>
</comment>
<dbReference type="Proteomes" id="UP001470230">
    <property type="component" value="Unassembled WGS sequence"/>
</dbReference>
<dbReference type="EMBL" id="JAPFFF010000008">
    <property type="protein sequence ID" value="KAK8884167.1"/>
    <property type="molecule type" value="Genomic_DNA"/>
</dbReference>
<evidence type="ECO:0000256" key="1">
    <source>
        <dbReference type="SAM" id="Coils"/>
    </source>
</evidence>
<keyword evidence="3" id="KW-1185">Reference proteome</keyword>
<proteinExistence type="predicted"/>
<gene>
    <name evidence="2" type="ORF">M9Y10_043273</name>
</gene>